<evidence type="ECO:0000313" key="3">
    <source>
        <dbReference type="Proteomes" id="UP000478052"/>
    </source>
</evidence>
<sequence length="89" mass="10647">LFQINGRYWGSNHRSYSTFHLLNASSQLLYYTILWKFSKIIFIIMPGKILFTQTSYRPITIHTLFFTKYFLTLGLGYVFNKVVQVYFTK</sequence>
<evidence type="ECO:0000256" key="1">
    <source>
        <dbReference type="SAM" id="Phobius"/>
    </source>
</evidence>
<feature type="transmembrane region" description="Helical" evidence="1">
    <location>
        <begin position="28"/>
        <end position="47"/>
    </location>
</feature>
<keyword evidence="2" id="KW-0808">Transferase</keyword>
<reference evidence="2 3" key="1">
    <citation type="submission" date="2019-08" db="EMBL/GenBank/DDBJ databases">
        <title>Whole genome of Aphis craccivora.</title>
        <authorList>
            <person name="Voronova N.V."/>
            <person name="Shulinski R.S."/>
            <person name="Bandarenka Y.V."/>
            <person name="Zhorov D.G."/>
            <person name="Warner D."/>
        </authorList>
    </citation>
    <scope>NUCLEOTIDE SEQUENCE [LARGE SCALE GENOMIC DNA]</scope>
    <source>
        <strain evidence="2">180601</strain>
        <tissue evidence="2">Whole Body</tissue>
    </source>
</reference>
<accession>A0A6G0ZL26</accession>
<dbReference type="GO" id="GO:0003964">
    <property type="term" value="F:RNA-directed DNA polymerase activity"/>
    <property type="evidence" value="ECO:0007669"/>
    <property type="project" value="UniProtKB-KW"/>
</dbReference>
<dbReference type="Proteomes" id="UP000478052">
    <property type="component" value="Unassembled WGS sequence"/>
</dbReference>
<keyword evidence="3" id="KW-1185">Reference proteome</keyword>
<feature type="transmembrane region" description="Helical" evidence="1">
    <location>
        <begin position="59"/>
        <end position="79"/>
    </location>
</feature>
<name>A0A6G0ZL26_APHCR</name>
<proteinExistence type="predicted"/>
<comment type="caution">
    <text evidence="2">The sequence shown here is derived from an EMBL/GenBank/DDBJ whole genome shotgun (WGS) entry which is preliminary data.</text>
</comment>
<organism evidence="2 3">
    <name type="scientific">Aphis craccivora</name>
    <name type="common">Cowpea aphid</name>
    <dbReference type="NCBI Taxonomy" id="307492"/>
    <lineage>
        <taxon>Eukaryota</taxon>
        <taxon>Metazoa</taxon>
        <taxon>Ecdysozoa</taxon>
        <taxon>Arthropoda</taxon>
        <taxon>Hexapoda</taxon>
        <taxon>Insecta</taxon>
        <taxon>Pterygota</taxon>
        <taxon>Neoptera</taxon>
        <taxon>Paraneoptera</taxon>
        <taxon>Hemiptera</taxon>
        <taxon>Sternorrhyncha</taxon>
        <taxon>Aphidomorpha</taxon>
        <taxon>Aphidoidea</taxon>
        <taxon>Aphididae</taxon>
        <taxon>Aphidini</taxon>
        <taxon>Aphis</taxon>
        <taxon>Aphis</taxon>
    </lineage>
</organism>
<keyword evidence="1" id="KW-0472">Membrane</keyword>
<feature type="non-terminal residue" evidence="2">
    <location>
        <position position="1"/>
    </location>
</feature>
<keyword evidence="2" id="KW-0695">RNA-directed DNA polymerase</keyword>
<protein>
    <submittedName>
        <fullName evidence="2">Reverse transcriptase domain-containing protein</fullName>
    </submittedName>
</protein>
<keyword evidence="2" id="KW-0548">Nucleotidyltransferase</keyword>
<feature type="non-terminal residue" evidence="2">
    <location>
        <position position="89"/>
    </location>
</feature>
<keyword evidence="1" id="KW-1133">Transmembrane helix</keyword>
<dbReference type="EMBL" id="VUJU01000218">
    <property type="protein sequence ID" value="KAF0772056.1"/>
    <property type="molecule type" value="Genomic_DNA"/>
</dbReference>
<dbReference type="AlphaFoldDB" id="A0A6G0ZL26"/>
<gene>
    <name evidence="2" type="ORF">FWK35_00007917</name>
</gene>
<keyword evidence="1" id="KW-0812">Transmembrane</keyword>
<evidence type="ECO:0000313" key="2">
    <source>
        <dbReference type="EMBL" id="KAF0772056.1"/>
    </source>
</evidence>